<name>A0A061BLW2_RHOTO</name>
<dbReference type="SUPFAM" id="SSF144232">
    <property type="entry name" value="HIT/MYND zinc finger-like"/>
    <property type="match status" value="1"/>
</dbReference>
<protein>
    <submittedName>
        <fullName evidence="7">RHTO0S21e02366g1_1</fullName>
    </submittedName>
</protein>
<feature type="region of interest" description="Disordered" evidence="5">
    <location>
        <begin position="109"/>
        <end position="137"/>
    </location>
</feature>
<feature type="compositionally biased region" description="Low complexity" evidence="5">
    <location>
        <begin position="110"/>
        <end position="120"/>
    </location>
</feature>
<evidence type="ECO:0000256" key="1">
    <source>
        <dbReference type="ARBA" id="ARBA00022723"/>
    </source>
</evidence>
<gene>
    <name evidence="7" type="ORF">RHTO0S_21e02366g</name>
</gene>
<keyword evidence="1" id="KW-0479">Metal-binding</keyword>
<evidence type="ECO:0000256" key="2">
    <source>
        <dbReference type="ARBA" id="ARBA00022771"/>
    </source>
</evidence>
<dbReference type="Gene3D" id="6.10.140.2220">
    <property type="match status" value="1"/>
</dbReference>
<dbReference type="PROSITE" id="PS50865">
    <property type="entry name" value="ZF_MYND_2"/>
    <property type="match status" value="1"/>
</dbReference>
<dbReference type="OrthoDB" id="407198at2759"/>
<evidence type="ECO:0000256" key="5">
    <source>
        <dbReference type="SAM" id="MobiDB-lite"/>
    </source>
</evidence>
<dbReference type="GO" id="GO:0008270">
    <property type="term" value="F:zinc ion binding"/>
    <property type="evidence" value="ECO:0007669"/>
    <property type="project" value="UniProtKB-KW"/>
</dbReference>
<dbReference type="AlphaFoldDB" id="A0A061BLW2"/>
<accession>A0A061BLW2</accession>
<reference evidence="7" key="1">
    <citation type="journal article" date="2014" name="Genome Announc.">
        <title>Draft genome sequence of Rhodosporidium toruloides CECT1137, an oleaginous yeast of biotechnological interest.</title>
        <authorList>
            <person name="Morin N."/>
            <person name="Calcas X."/>
            <person name="Devillers H."/>
            <person name="Durrens P."/>
            <person name="Sherman D.J."/>
            <person name="Nicaud J.-M."/>
            <person name="Neuveglise C."/>
        </authorList>
    </citation>
    <scope>NUCLEOTIDE SEQUENCE</scope>
    <source>
        <strain evidence="7">CECT1137</strain>
    </source>
</reference>
<feature type="domain" description="MYND-type" evidence="6">
    <location>
        <begin position="9"/>
        <end position="49"/>
    </location>
</feature>
<dbReference type="Pfam" id="PF01753">
    <property type="entry name" value="zf-MYND"/>
    <property type="match status" value="1"/>
</dbReference>
<keyword evidence="2 4" id="KW-0863">Zinc-finger</keyword>
<organism evidence="7">
    <name type="scientific">Rhodotorula toruloides</name>
    <name type="common">Yeast</name>
    <name type="synonym">Rhodosporidium toruloides</name>
    <dbReference type="NCBI Taxonomy" id="5286"/>
    <lineage>
        <taxon>Eukaryota</taxon>
        <taxon>Fungi</taxon>
        <taxon>Dikarya</taxon>
        <taxon>Basidiomycota</taxon>
        <taxon>Pucciniomycotina</taxon>
        <taxon>Microbotryomycetes</taxon>
        <taxon>Sporidiobolales</taxon>
        <taxon>Sporidiobolaceae</taxon>
        <taxon>Rhodotorula</taxon>
    </lineage>
</organism>
<dbReference type="EMBL" id="LK052956">
    <property type="protein sequence ID" value="CDR48952.1"/>
    <property type="molecule type" value="Genomic_DNA"/>
</dbReference>
<sequence>MDTQTTGECMVCGREAKHRCSACRKAGIDLFFCSSEHQRLVWPGHRIFCGSNAFPIIFPLLSPVEAEEIIASFHVMDHPAASVTRLEILKARLGRRELSEREVVDLIHWSQPPRQSPTSTRPRRCGRPSSSILASPATPARPRFATTFLALWQIFTGPSSPRASFQPTSRANWTRTLRRLSTTSSASTRSTPFAQDVQYILRRTFTLRSHWLIASSA</sequence>
<evidence type="ECO:0000256" key="3">
    <source>
        <dbReference type="ARBA" id="ARBA00022833"/>
    </source>
</evidence>
<dbReference type="InterPro" id="IPR002893">
    <property type="entry name" value="Znf_MYND"/>
</dbReference>
<proteinExistence type="predicted"/>
<evidence type="ECO:0000313" key="7">
    <source>
        <dbReference type="EMBL" id="CDR48952.1"/>
    </source>
</evidence>
<keyword evidence="3" id="KW-0862">Zinc</keyword>
<evidence type="ECO:0000259" key="6">
    <source>
        <dbReference type="PROSITE" id="PS50865"/>
    </source>
</evidence>
<evidence type="ECO:0000256" key="4">
    <source>
        <dbReference type="PROSITE-ProRule" id="PRU00134"/>
    </source>
</evidence>